<organism evidence="2 3">
    <name type="scientific">Phakopsora pachyrhizi</name>
    <name type="common">Asian soybean rust disease fungus</name>
    <dbReference type="NCBI Taxonomy" id="170000"/>
    <lineage>
        <taxon>Eukaryota</taxon>
        <taxon>Fungi</taxon>
        <taxon>Dikarya</taxon>
        <taxon>Basidiomycota</taxon>
        <taxon>Pucciniomycotina</taxon>
        <taxon>Pucciniomycetes</taxon>
        <taxon>Pucciniales</taxon>
        <taxon>Phakopsoraceae</taxon>
        <taxon>Phakopsora</taxon>
    </lineage>
</organism>
<keyword evidence="3" id="KW-1185">Reference proteome</keyword>
<dbReference type="Proteomes" id="UP001153365">
    <property type="component" value="Unassembled WGS sequence"/>
</dbReference>
<evidence type="ECO:0000256" key="1">
    <source>
        <dbReference type="SAM" id="Phobius"/>
    </source>
</evidence>
<dbReference type="EMBL" id="CALTRL010001059">
    <property type="protein sequence ID" value="CAH7670722.1"/>
    <property type="molecule type" value="Genomic_DNA"/>
</dbReference>
<accession>A0AAV0ASI8</accession>
<comment type="caution">
    <text evidence="2">The sequence shown here is derived from an EMBL/GenBank/DDBJ whole genome shotgun (WGS) entry which is preliminary data.</text>
</comment>
<keyword evidence="1" id="KW-1133">Transmembrane helix</keyword>
<feature type="transmembrane region" description="Helical" evidence="1">
    <location>
        <begin position="6"/>
        <end position="25"/>
    </location>
</feature>
<proteinExistence type="predicted"/>
<feature type="transmembrane region" description="Helical" evidence="1">
    <location>
        <begin position="37"/>
        <end position="56"/>
    </location>
</feature>
<evidence type="ECO:0000313" key="3">
    <source>
        <dbReference type="Proteomes" id="UP001153365"/>
    </source>
</evidence>
<keyword evidence="1" id="KW-0472">Membrane</keyword>
<reference evidence="2" key="1">
    <citation type="submission" date="2022-06" db="EMBL/GenBank/DDBJ databases">
        <authorList>
            <consortium name="SYNGENTA / RWTH Aachen University"/>
        </authorList>
    </citation>
    <scope>NUCLEOTIDE SEQUENCE</scope>
</reference>
<name>A0AAV0ASI8_PHAPC</name>
<protein>
    <submittedName>
        <fullName evidence="2">Expressed protein</fullName>
    </submittedName>
</protein>
<evidence type="ECO:0000313" key="2">
    <source>
        <dbReference type="EMBL" id="CAH7670722.1"/>
    </source>
</evidence>
<keyword evidence="1" id="KW-0812">Transmembrane</keyword>
<gene>
    <name evidence="2" type="ORF">PPACK8108_LOCUS5448</name>
</gene>
<sequence length="66" mass="7785">MLWNTLITIKIMTATFKMIVASILIRFTQIISLRIMAFIVIRILLMLKIKIMIPVVKLYKTMLVKF</sequence>
<dbReference type="AlphaFoldDB" id="A0AAV0ASI8"/>